<dbReference type="InterPro" id="IPR014017">
    <property type="entry name" value="DNA_helicase_UvrD-like_C"/>
</dbReference>
<keyword evidence="16" id="KW-1185">Reference proteome</keyword>
<keyword evidence="4" id="KW-0547">Nucleotide-binding</keyword>
<keyword evidence="13" id="KW-0234">DNA repair</keyword>
<evidence type="ECO:0000256" key="2">
    <source>
        <dbReference type="ARBA" id="ARBA00022722"/>
    </source>
</evidence>
<evidence type="ECO:0000256" key="1">
    <source>
        <dbReference type="ARBA" id="ARBA00022485"/>
    </source>
</evidence>
<keyword evidence="9" id="KW-0067">ATP-binding</keyword>
<dbReference type="Gene3D" id="6.10.140.1030">
    <property type="match status" value="1"/>
</dbReference>
<dbReference type="Gene3D" id="3.40.50.300">
    <property type="entry name" value="P-loop containing nucleotide triphosphate hydrolases"/>
    <property type="match status" value="3"/>
</dbReference>
<protein>
    <submittedName>
        <fullName evidence="15">ATP-dependent helicase/nuclease subunit B</fullName>
        <ecNumber evidence="15">3.1.-.-</ecNumber>
        <ecNumber evidence="15">3.6.4.12</ecNumber>
    </submittedName>
</protein>
<dbReference type="NCBIfam" id="TIGR02773">
    <property type="entry name" value="addB_Gpos"/>
    <property type="match status" value="1"/>
</dbReference>
<evidence type="ECO:0000256" key="11">
    <source>
        <dbReference type="ARBA" id="ARBA00023014"/>
    </source>
</evidence>
<evidence type="ECO:0000256" key="9">
    <source>
        <dbReference type="ARBA" id="ARBA00022840"/>
    </source>
</evidence>
<evidence type="ECO:0000256" key="13">
    <source>
        <dbReference type="ARBA" id="ARBA00023204"/>
    </source>
</evidence>
<dbReference type="GO" id="GO:0003678">
    <property type="term" value="F:DNA helicase activity"/>
    <property type="evidence" value="ECO:0007669"/>
    <property type="project" value="UniProtKB-EC"/>
</dbReference>
<organism evidence="15 16">
    <name type="scientific">Youngiibacter multivorans</name>
    <dbReference type="NCBI Taxonomy" id="937251"/>
    <lineage>
        <taxon>Bacteria</taxon>
        <taxon>Bacillati</taxon>
        <taxon>Bacillota</taxon>
        <taxon>Clostridia</taxon>
        <taxon>Eubacteriales</taxon>
        <taxon>Clostridiaceae</taxon>
        <taxon>Youngiibacter</taxon>
    </lineage>
</organism>
<dbReference type="Pfam" id="PF12705">
    <property type="entry name" value="PDDEXK_1"/>
    <property type="match status" value="1"/>
</dbReference>
<sequence length="1144" mass="128491">MSLRLIYGRGGSGKTTFVFNEIRDRMKDNDLRFILIVPEQYTFRTEQRVLRQLPSDAVLRVAVMSFGTLVRKVLGTVGGATHDLISSTGKVMLAAKALSDTRDDLTIYKGVSKRSGFAQTAADLIDELRRFDVDSVVLSSAAEETDDSELKRKLKDISKIYEKYEEDLHRNNVDSTDEAGYAVERLEKAEFVKDSVVYIDEFNDFSVMQLKLIGKLMESSASVTLALTLDYYDSGDRDVFSITRDTEGKVMRLAEESGISIVKPVILGNPGQARLSGNRELQHLEAEFFRYPNKALNGSIGSVSIYKAQNSYDEVERIAKDMTRRVREDESLRYRDMAVLCRDIDSYSSIAQSIFNEYGIPLFLDKRRSIVGSPISIYILSLLETLVSGFAYEPLFRMLKTGLSVITTGEADLLENYVLAHGLGSWHFFGDWKFSYPNITGSELNSKYVSDVLEMRDRIAGTYSSLKDRLSECKDARDVTSALFNHMEENGVINKASAAARSAGEQDLTEYREVLSGINSILDDMATVFGEENIELSVYFEMMKAAVGSYEIGIIPLTLDQVILGDVARIRSGGTKGLYILGANDGVFPRAIKDEGIFTDSDKMALKDKGVEISVDSRTRSVYEQFLIYTALTTASGFVFVSYPSSDLEGKSLRPSQVVNRLKKIFPDLIEEVPKGPLEADLAGLDEVTRPDPTFNQLVHEMRRNYQGEAVETLWGEVYRWFCEKPEYAVRLDTAVRGLAYSNMAQKLPRKTIKGLYGDEMKISVSRLERFSQCPFAYFIQYGMKAKDRVLHEITAPDIGTLMHGVIDRFTEDLKGLEGGIAEADREFIHESISRLVDEAIDTTNAIYKESPRYRHMGEKIKKTLMRSVDTITKQISKGDFVPRFNELGFGMDGILPPLKIELDGEGEDVFLIGRIDRVDVLELDGKSYIRIIDYKSSAKDVSITEVFYGLQMQLLVYLDVVLKNSDILLKSGAIPGAILYFRMDDPIIDGSLSLDTDTIEREVFKSLQMKGLILKDASVVRSMDREMGDYSLIIPAKITSSGEVVSKSNRKDKTMATILTEADFDTLREYTTESIRRILREMVSGSITVLPAKNGDRIPCTYCTYSAICQFDARMPGNKYRKIAPMKIEDLWSSMKETVEGGD</sequence>
<evidence type="ECO:0000313" key="15">
    <source>
        <dbReference type="EMBL" id="MBP1919638.1"/>
    </source>
</evidence>
<accession>A0ABS4G504</accession>
<evidence type="ECO:0000256" key="7">
    <source>
        <dbReference type="ARBA" id="ARBA00022806"/>
    </source>
</evidence>
<dbReference type="EMBL" id="JAGGKC010000017">
    <property type="protein sequence ID" value="MBP1919638.1"/>
    <property type="molecule type" value="Genomic_DNA"/>
</dbReference>
<evidence type="ECO:0000256" key="4">
    <source>
        <dbReference type="ARBA" id="ARBA00022741"/>
    </source>
</evidence>
<evidence type="ECO:0000256" key="12">
    <source>
        <dbReference type="ARBA" id="ARBA00023125"/>
    </source>
</evidence>
<gene>
    <name evidence="15" type="ORF">J2Z34_002128</name>
</gene>
<comment type="caution">
    <text evidence="15">The sequence shown here is derived from an EMBL/GenBank/DDBJ whole genome shotgun (WGS) entry which is preliminary data.</text>
</comment>
<reference evidence="15 16" key="1">
    <citation type="submission" date="2021-03" db="EMBL/GenBank/DDBJ databases">
        <title>Genomic Encyclopedia of Type Strains, Phase IV (KMG-IV): sequencing the most valuable type-strain genomes for metagenomic binning, comparative biology and taxonomic classification.</title>
        <authorList>
            <person name="Goeker M."/>
        </authorList>
    </citation>
    <scope>NUCLEOTIDE SEQUENCE [LARGE SCALE GENOMIC DNA]</scope>
    <source>
        <strain evidence="15 16">DSM 6139</strain>
    </source>
</reference>
<keyword evidence="10" id="KW-0408">Iron</keyword>
<dbReference type="SUPFAM" id="SSF52540">
    <property type="entry name" value="P-loop containing nucleoside triphosphate hydrolases"/>
    <property type="match status" value="2"/>
</dbReference>
<dbReference type="PANTHER" id="PTHR30591:SF1">
    <property type="entry name" value="RECBCD ENZYME SUBUNIT RECC"/>
    <property type="match status" value="1"/>
</dbReference>
<name>A0ABS4G504_9CLOT</name>
<dbReference type="InterPro" id="IPR011604">
    <property type="entry name" value="PDDEXK-like_dom_sf"/>
</dbReference>
<dbReference type="Proteomes" id="UP001519271">
    <property type="component" value="Unassembled WGS sequence"/>
</dbReference>
<keyword evidence="5" id="KW-0227">DNA damage</keyword>
<evidence type="ECO:0000259" key="14">
    <source>
        <dbReference type="PROSITE" id="PS51217"/>
    </source>
</evidence>
<evidence type="ECO:0000256" key="8">
    <source>
        <dbReference type="ARBA" id="ARBA00022839"/>
    </source>
</evidence>
<dbReference type="EC" id="3.6.4.12" evidence="15"/>
<keyword evidence="6 15" id="KW-0378">Hydrolase</keyword>
<dbReference type="Gene3D" id="3.90.320.10">
    <property type="match status" value="1"/>
</dbReference>
<dbReference type="PROSITE" id="PS51217">
    <property type="entry name" value="UVRD_HELICASE_CTER"/>
    <property type="match status" value="1"/>
</dbReference>
<evidence type="ECO:0000313" key="16">
    <source>
        <dbReference type="Proteomes" id="UP001519271"/>
    </source>
</evidence>
<dbReference type="EC" id="3.1.-.-" evidence="15"/>
<proteinExistence type="predicted"/>
<keyword evidence="1" id="KW-0004">4Fe-4S</keyword>
<dbReference type="PANTHER" id="PTHR30591">
    <property type="entry name" value="RECBCD ENZYME SUBUNIT RECC"/>
    <property type="match status" value="1"/>
</dbReference>
<feature type="domain" description="UvrD-like helicase C-terminal" evidence="14">
    <location>
        <begin position="272"/>
        <end position="548"/>
    </location>
</feature>
<dbReference type="GO" id="GO:0016787">
    <property type="term" value="F:hydrolase activity"/>
    <property type="evidence" value="ECO:0007669"/>
    <property type="project" value="UniProtKB-KW"/>
</dbReference>
<dbReference type="InterPro" id="IPR049035">
    <property type="entry name" value="ADDB_N"/>
</dbReference>
<evidence type="ECO:0000256" key="10">
    <source>
        <dbReference type="ARBA" id="ARBA00023004"/>
    </source>
</evidence>
<keyword evidence="8" id="KW-0269">Exonuclease</keyword>
<keyword evidence="3" id="KW-0479">Metal-binding</keyword>
<keyword evidence="7 15" id="KW-0347">Helicase</keyword>
<evidence type="ECO:0000256" key="3">
    <source>
        <dbReference type="ARBA" id="ARBA00022723"/>
    </source>
</evidence>
<dbReference type="RefSeq" id="WP_209459833.1">
    <property type="nucleotide sequence ID" value="NZ_JAGGKC010000017.1"/>
</dbReference>
<dbReference type="InterPro" id="IPR014140">
    <property type="entry name" value="DNA_helicase_suAddB"/>
</dbReference>
<evidence type="ECO:0000256" key="5">
    <source>
        <dbReference type="ARBA" id="ARBA00022763"/>
    </source>
</evidence>
<keyword evidence="2" id="KW-0540">Nuclease</keyword>
<evidence type="ECO:0000256" key="6">
    <source>
        <dbReference type="ARBA" id="ARBA00022801"/>
    </source>
</evidence>
<dbReference type="InterPro" id="IPR038726">
    <property type="entry name" value="PDDEXK_AddAB-type"/>
</dbReference>
<keyword evidence="12" id="KW-0238">DNA-binding</keyword>
<keyword evidence="11" id="KW-0411">Iron-sulfur</keyword>
<dbReference type="Pfam" id="PF21445">
    <property type="entry name" value="ADDB_N"/>
    <property type="match status" value="1"/>
</dbReference>
<dbReference type="InterPro" id="IPR027417">
    <property type="entry name" value="P-loop_NTPase"/>
</dbReference>